<dbReference type="OrthoDB" id="9804747at2"/>
<name>A0A1S8TA61_9CLOT</name>
<evidence type="ECO:0000313" key="3">
    <source>
        <dbReference type="Proteomes" id="UP000190890"/>
    </source>
</evidence>
<reference evidence="2 3" key="1">
    <citation type="submission" date="2016-05" db="EMBL/GenBank/DDBJ databases">
        <title>Microbial solvent formation.</title>
        <authorList>
            <person name="Poehlein A."/>
            <person name="Montoya Solano J.D."/>
            <person name="Flitsch S."/>
            <person name="Krabben P."/>
            <person name="Duerre P."/>
            <person name="Daniel R."/>
        </authorList>
    </citation>
    <scope>NUCLEOTIDE SEQUENCE [LARGE SCALE GENOMIC DNA]</scope>
    <source>
        <strain evidence="2 3">DSM 2619</strain>
    </source>
</reference>
<comment type="caution">
    <text evidence="2">The sequence shown here is derived from an EMBL/GenBank/DDBJ whole genome shotgun (WGS) entry which is preliminary data.</text>
</comment>
<proteinExistence type="predicted"/>
<dbReference type="PANTHER" id="PTHR43155">
    <property type="entry name" value="CYCLIC DI-GMP PHOSPHODIESTERASE PA4108-RELATED"/>
    <property type="match status" value="1"/>
</dbReference>
<keyword evidence="3" id="KW-1185">Reference proteome</keyword>
<dbReference type="CDD" id="cd00077">
    <property type="entry name" value="HDc"/>
    <property type="match status" value="1"/>
</dbReference>
<dbReference type="SMART" id="SM00471">
    <property type="entry name" value="HDc"/>
    <property type="match status" value="1"/>
</dbReference>
<dbReference type="PROSITE" id="PS51832">
    <property type="entry name" value="HD_GYP"/>
    <property type="match status" value="1"/>
</dbReference>
<accession>A0A1S8TA61</accession>
<dbReference type="GO" id="GO:0071111">
    <property type="term" value="F:cyclic-guanylate-specific phosphodiesterase activity"/>
    <property type="evidence" value="ECO:0007669"/>
    <property type="project" value="UniProtKB-EC"/>
</dbReference>
<sequence>MRLVPIENVRPNTVLGKSLYDVDGRILLRAGVVLRENTIAKIKQINILSIYIVDKYSDEEIEDIIKPELRQKAIITIKEAFSNIGRLNKGKPEKNGESDYTWQEQSYFYNIGKMAVSLIDDILNHKDVMLALVDIRSMNNYMFSHSVNVAVISLTIGMAFKFSKKKLEALCIGALIHDIGKSLLSKDLLDRQDKDNLTEEEKEIIKQHSRLGYRYLSSTYNLNSLSKLIVLQHHERPDGTGFPDGLSGENILDLSNIVSIADAYDNLSTDLPEKRAMFPSDVLEYLMSNAGSKFDYDIVNTFCRIVIPYPRGTIVQISTGEIAIVEETTPGFPLRPKLKVIESLRVSRIGEKIDLIKEISIVIIKVKYEL</sequence>
<dbReference type="AlphaFoldDB" id="A0A1S8TA61"/>
<keyword evidence="2" id="KW-0378">Hydrolase</keyword>
<dbReference type="InterPro" id="IPR037522">
    <property type="entry name" value="HD_GYP_dom"/>
</dbReference>
<dbReference type="Gene3D" id="1.10.3210.10">
    <property type="entry name" value="Hypothetical protein af1432"/>
    <property type="match status" value="1"/>
</dbReference>
<dbReference type="EC" id="3.1.4.52" evidence="2"/>
<dbReference type="InterPro" id="IPR003607">
    <property type="entry name" value="HD/PDEase_dom"/>
</dbReference>
<dbReference type="RefSeq" id="WP_077848790.1">
    <property type="nucleotide sequence ID" value="NZ_LZZM01000196.1"/>
</dbReference>
<feature type="domain" description="HD-GYP" evidence="1">
    <location>
        <begin position="116"/>
        <end position="318"/>
    </location>
</feature>
<gene>
    <name evidence="2" type="primary">rpfG_13</name>
    <name evidence="2" type="ORF">CLPUN_37920</name>
</gene>
<dbReference type="STRING" id="29367.CLPUN_37920"/>
<evidence type="ECO:0000313" key="2">
    <source>
        <dbReference type="EMBL" id="OOM74667.1"/>
    </source>
</evidence>
<organism evidence="2 3">
    <name type="scientific">Clostridium puniceum</name>
    <dbReference type="NCBI Taxonomy" id="29367"/>
    <lineage>
        <taxon>Bacteria</taxon>
        <taxon>Bacillati</taxon>
        <taxon>Bacillota</taxon>
        <taxon>Clostridia</taxon>
        <taxon>Eubacteriales</taxon>
        <taxon>Clostridiaceae</taxon>
        <taxon>Clostridium</taxon>
    </lineage>
</organism>
<dbReference type="EMBL" id="LZZM01000196">
    <property type="protein sequence ID" value="OOM74667.1"/>
    <property type="molecule type" value="Genomic_DNA"/>
</dbReference>
<dbReference type="Proteomes" id="UP000190890">
    <property type="component" value="Unassembled WGS sequence"/>
</dbReference>
<dbReference type="PANTHER" id="PTHR43155:SF2">
    <property type="entry name" value="CYCLIC DI-GMP PHOSPHODIESTERASE PA4108"/>
    <property type="match status" value="1"/>
</dbReference>
<dbReference type="Pfam" id="PF13487">
    <property type="entry name" value="HD_5"/>
    <property type="match status" value="1"/>
</dbReference>
<evidence type="ECO:0000259" key="1">
    <source>
        <dbReference type="PROSITE" id="PS51832"/>
    </source>
</evidence>
<protein>
    <submittedName>
        <fullName evidence="2">Cyclic di-GMP phosphodiesterase response regulator RpfG</fullName>
        <ecNumber evidence="2">3.1.4.52</ecNumber>
    </submittedName>
</protein>
<dbReference type="SUPFAM" id="SSF109604">
    <property type="entry name" value="HD-domain/PDEase-like"/>
    <property type="match status" value="1"/>
</dbReference>